<dbReference type="EMBL" id="JAACJM010000326">
    <property type="protein sequence ID" value="KAF5331445.1"/>
    <property type="molecule type" value="Genomic_DNA"/>
</dbReference>
<accession>A0A8H5BXM3</accession>
<name>A0A8H5BXM3_9AGAR</name>
<feature type="compositionally biased region" description="Polar residues" evidence="1">
    <location>
        <begin position="205"/>
        <end position="218"/>
    </location>
</feature>
<sequence length="332" mass="35470">MAGKTMSTTIFLGIAITANGLSVDLPRLTPSVSATLTWHRENGDPSVNWHFKESDVAGGISIFPDLLNPGDASGQVPIVVTDSSPFTTFGPFSVETPQAAPPLTATSTTPALPALSSSTSNSIEPQSPHQATPTGTNPSEASITANTSSSSQKTSDWKFSSSSEAFKSSGEESTISRKYKTINISIDRNLHQNKYKTPSIFRARNNPSLRPRQWTSNVPHAIGHPDVPTSTSSQERDHPVDRDNRRSDFRSISPFILTESSTTGSHVKGRNVNLSEVGSDGNESASSGSSDPTRQEHGWRAIVGRGTGFGIHRNANRNNSKAADTLPPPYST</sequence>
<proteinExistence type="predicted"/>
<feature type="compositionally biased region" description="Basic and acidic residues" evidence="1">
    <location>
        <begin position="234"/>
        <end position="249"/>
    </location>
</feature>
<feature type="region of interest" description="Disordered" evidence="1">
    <location>
        <begin position="197"/>
        <end position="332"/>
    </location>
</feature>
<feature type="region of interest" description="Disordered" evidence="1">
    <location>
        <begin position="95"/>
        <end position="174"/>
    </location>
</feature>
<evidence type="ECO:0000256" key="2">
    <source>
        <dbReference type="SAM" id="SignalP"/>
    </source>
</evidence>
<organism evidence="3 4">
    <name type="scientific">Tetrapyrgos nigripes</name>
    <dbReference type="NCBI Taxonomy" id="182062"/>
    <lineage>
        <taxon>Eukaryota</taxon>
        <taxon>Fungi</taxon>
        <taxon>Dikarya</taxon>
        <taxon>Basidiomycota</taxon>
        <taxon>Agaricomycotina</taxon>
        <taxon>Agaricomycetes</taxon>
        <taxon>Agaricomycetidae</taxon>
        <taxon>Agaricales</taxon>
        <taxon>Marasmiineae</taxon>
        <taxon>Marasmiaceae</taxon>
        <taxon>Tetrapyrgos</taxon>
    </lineage>
</organism>
<comment type="caution">
    <text evidence="3">The sequence shown here is derived from an EMBL/GenBank/DDBJ whole genome shotgun (WGS) entry which is preliminary data.</text>
</comment>
<feature type="compositionally biased region" description="Low complexity" evidence="1">
    <location>
        <begin position="278"/>
        <end position="290"/>
    </location>
</feature>
<protein>
    <submittedName>
        <fullName evidence="3">Uncharacterized protein</fullName>
    </submittedName>
</protein>
<evidence type="ECO:0000313" key="4">
    <source>
        <dbReference type="Proteomes" id="UP000559256"/>
    </source>
</evidence>
<keyword evidence="4" id="KW-1185">Reference proteome</keyword>
<dbReference type="Proteomes" id="UP000559256">
    <property type="component" value="Unassembled WGS sequence"/>
</dbReference>
<feature type="compositionally biased region" description="Low complexity" evidence="1">
    <location>
        <begin position="96"/>
        <end position="120"/>
    </location>
</feature>
<dbReference type="AlphaFoldDB" id="A0A8H5BXM3"/>
<evidence type="ECO:0000256" key="1">
    <source>
        <dbReference type="SAM" id="MobiDB-lite"/>
    </source>
</evidence>
<feature type="signal peptide" evidence="2">
    <location>
        <begin position="1"/>
        <end position="20"/>
    </location>
</feature>
<gene>
    <name evidence="3" type="ORF">D9758_016352</name>
</gene>
<evidence type="ECO:0000313" key="3">
    <source>
        <dbReference type="EMBL" id="KAF5331445.1"/>
    </source>
</evidence>
<feature type="compositionally biased region" description="Low complexity" evidence="1">
    <location>
        <begin position="158"/>
        <end position="173"/>
    </location>
</feature>
<feature type="compositionally biased region" description="Polar residues" evidence="1">
    <location>
        <begin position="121"/>
        <end position="154"/>
    </location>
</feature>
<reference evidence="3 4" key="1">
    <citation type="journal article" date="2020" name="ISME J.">
        <title>Uncovering the hidden diversity of litter-decomposition mechanisms in mushroom-forming fungi.</title>
        <authorList>
            <person name="Floudas D."/>
            <person name="Bentzer J."/>
            <person name="Ahren D."/>
            <person name="Johansson T."/>
            <person name="Persson P."/>
            <person name="Tunlid A."/>
        </authorList>
    </citation>
    <scope>NUCLEOTIDE SEQUENCE [LARGE SCALE GENOMIC DNA]</scope>
    <source>
        <strain evidence="3 4">CBS 291.85</strain>
    </source>
</reference>
<feature type="chain" id="PRO_5034455186" evidence="2">
    <location>
        <begin position="21"/>
        <end position="332"/>
    </location>
</feature>
<keyword evidence="2" id="KW-0732">Signal</keyword>